<organism evidence="1 2">
    <name type="scientific">Nephila pilipes</name>
    <name type="common">Giant wood spider</name>
    <name type="synonym">Nephila maculata</name>
    <dbReference type="NCBI Taxonomy" id="299642"/>
    <lineage>
        <taxon>Eukaryota</taxon>
        <taxon>Metazoa</taxon>
        <taxon>Ecdysozoa</taxon>
        <taxon>Arthropoda</taxon>
        <taxon>Chelicerata</taxon>
        <taxon>Arachnida</taxon>
        <taxon>Araneae</taxon>
        <taxon>Araneomorphae</taxon>
        <taxon>Entelegynae</taxon>
        <taxon>Araneoidea</taxon>
        <taxon>Nephilidae</taxon>
        <taxon>Nephila</taxon>
    </lineage>
</organism>
<proteinExistence type="predicted"/>
<gene>
    <name evidence="1" type="primary">AVEN_261797_1</name>
    <name evidence="1" type="ORF">NPIL_16961</name>
</gene>
<evidence type="ECO:0000313" key="2">
    <source>
        <dbReference type="Proteomes" id="UP000887013"/>
    </source>
</evidence>
<dbReference type="AlphaFoldDB" id="A0A8X6TKW6"/>
<dbReference type="Proteomes" id="UP000887013">
    <property type="component" value="Unassembled WGS sequence"/>
</dbReference>
<dbReference type="EMBL" id="BMAW01106771">
    <property type="protein sequence ID" value="GFT26023.1"/>
    <property type="molecule type" value="Genomic_DNA"/>
</dbReference>
<keyword evidence="2" id="KW-1185">Reference proteome</keyword>
<reference evidence="1" key="1">
    <citation type="submission" date="2020-08" db="EMBL/GenBank/DDBJ databases">
        <title>Multicomponent nature underlies the extraordinary mechanical properties of spider dragline silk.</title>
        <authorList>
            <person name="Kono N."/>
            <person name="Nakamura H."/>
            <person name="Mori M."/>
            <person name="Yoshida Y."/>
            <person name="Ohtoshi R."/>
            <person name="Malay A.D."/>
            <person name="Moran D.A.P."/>
            <person name="Tomita M."/>
            <person name="Numata K."/>
            <person name="Arakawa K."/>
        </authorList>
    </citation>
    <scope>NUCLEOTIDE SEQUENCE</scope>
</reference>
<name>A0A8X6TKW6_NEPPI</name>
<sequence length="240" mass="26982">MFQELLFKLSPTYYEIENTECAEKNYLNFLLQESMDRCRGEYASLQMNPKTQLSKALDLFNQCRTKDVTIVFGNLGRHPLILTYFLDYCFTAQESVGIVAHWSTHSPYQVKPPISSLDFLFFVEPYFGFGVQKPDNVKHLIVLTSHLSLSLPAFSVQLKRLHVGAPVPDICPVSSSDPGSLLQPLGARRLRGWLCLRAFSTVRSACAAQPAMRLLACVSEETGICSRNAATQCRRKAVRP</sequence>
<accession>A0A8X6TKW6</accession>
<dbReference type="OrthoDB" id="6432029at2759"/>
<comment type="caution">
    <text evidence="1">The sequence shown here is derived from an EMBL/GenBank/DDBJ whole genome shotgun (WGS) entry which is preliminary data.</text>
</comment>
<protein>
    <submittedName>
        <fullName evidence="1">Uncharacterized protein</fullName>
    </submittedName>
</protein>
<evidence type="ECO:0000313" key="1">
    <source>
        <dbReference type="EMBL" id="GFT26023.1"/>
    </source>
</evidence>